<name>A0A918IA18_9ACTN</name>
<evidence type="ECO:0000313" key="3">
    <source>
        <dbReference type="Proteomes" id="UP000618795"/>
    </source>
</evidence>
<accession>A0A918IA18</accession>
<keyword evidence="3" id="KW-1185">Reference proteome</keyword>
<proteinExistence type="predicted"/>
<sequence length="100" mass="10831">MPRAVTADPDDRPESRAAEWAAREAGLRGLPPRTVPVRQRTPEPLAQAPPLGAGVRQHGSEQVPRRPAGMLRTRRRLPAVKVIGSVLHHVTAPVAVVPHE</sequence>
<evidence type="ECO:0000313" key="2">
    <source>
        <dbReference type="EMBL" id="GGU92389.1"/>
    </source>
</evidence>
<dbReference type="RefSeq" id="WP_191873890.1">
    <property type="nucleotide sequence ID" value="NZ_BMTD01000005.1"/>
</dbReference>
<dbReference type="EMBL" id="BMTD01000005">
    <property type="protein sequence ID" value="GGU92389.1"/>
    <property type="molecule type" value="Genomic_DNA"/>
</dbReference>
<dbReference type="AlphaFoldDB" id="A0A918IA18"/>
<feature type="compositionally biased region" description="Low complexity" evidence="1">
    <location>
        <begin position="31"/>
        <end position="44"/>
    </location>
</feature>
<reference evidence="2" key="1">
    <citation type="journal article" date="2014" name="Int. J. Syst. Evol. Microbiol.">
        <title>Complete genome sequence of Corynebacterium casei LMG S-19264T (=DSM 44701T), isolated from a smear-ripened cheese.</title>
        <authorList>
            <consortium name="US DOE Joint Genome Institute (JGI-PGF)"/>
            <person name="Walter F."/>
            <person name="Albersmeier A."/>
            <person name="Kalinowski J."/>
            <person name="Ruckert C."/>
        </authorList>
    </citation>
    <scope>NUCLEOTIDE SEQUENCE</scope>
    <source>
        <strain evidence="2">JCM 4369</strain>
    </source>
</reference>
<organism evidence="2 3">
    <name type="scientific">Streptomyces filipinensis</name>
    <dbReference type="NCBI Taxonomy" id="66887"/>
    <lineage>
        <taxon>Bacteria</taxon>
        <taxon>Bacillati</taxon>
        <taxon>Actinomycetota</taxon>
        <taxon>Actinomycetes</taxon>
        <taxon>Kitasatosporales</taxon>
        <taxon>Streptomycetaceae</taxon>
        <taxon>Streptomyces</taxon>
    </lineage>
</organism>
<feature type="region of interest" description="Disordered" evidence="1">
    <location>
        <begin position="1"/>
        <end position="72"/>
    </location>
</feature>
<reference evidence="2" key="2">
    <citation type="submission" date="2020-09" db="EMBL/GenBank/DDBJ databases">
        <authorList>
            <person name="Sun Q."/>
            <person name="Ohkuma M."/>
        </authorList>
    </citation>
    <scope>NUCLEOTIDE SEQUENCE</scope>
    <source>
        <strain evidence="2">JCM 4369</strain>
    </source>
</reference>
<feature type="compositionally biased region" description="Basic and acidic residues" evidence="1">
    <location>
        <begin position="9"/>
        <end position="26"/>
    </location>
</feature>
<protein>
    <submittedName>
        <fullName evidence="2">Uncharacterized protein</fullName>
    </submittedName>
</protein>
<gene>
    <name evidence="2" type="ORF">GCM10010260_28810</name>
</gene>
<comment type="caution">
    <text evidence="2">The sequence shown here is derived from an EMBL/GenBank/DDBJ whole genome shotgun (WGS) entry which is preliminary data.</text>
</comment>
<dbReference type="Proteomes" id="UP000618795">
    <property type="component" value="Unassembled WGS sequence"/>
</dbReference>
<evidence type="ECO:0000256" key="1">
    <source>
        <dbReference type="SAM" id="MobiDB-lite"/>
    </source>
</evidence>